<gene>
    <name evidence="1" type="ordered locus">Minf_0190</name>
</gene>
<organism evidence="1 2">
    <name type="scientific">Methylacidiphilum infernorum (isolate V4)</name>
    <name type="common">Methylokorus infernorum (strain V4)</name>
    <dbReference type="NCBI Taxonomy" id="481448"/>
    <lineage>
        <taxon>Bacteria</taxon>
        <taxon>Pseudomonadati</taxon>
        <taxon>Verrucomicrobiota</taxon>
        <taxon>Methylacidiphilae</taxon>
        <taxon>Methylacidiphilales</taxon>
        <taxon>Methylacidiphilaceae</taxon>
        <taxon>Methylacidiphilum (ex Ratnadevi et al. 2023)</taxon>
    </lineage>
</organism>
<dbReference type="AlphaFoldDB" id="B3DXL6"/>
<sequence length="35" mass="4281">MISWEELMDDKKRINIQSSWSILQIFFSFEKKSKS</sequence>
<accession>B3DXL6</accession>
<dbReference type="KEGG" id="min:Minf_0190"/>
<name>B3DXL6_METI4</name>
<dbReference type="Proteomes" id="UP000009149">
    <property type="component" value="Chromosome"/>
</dbReference>
<dbReference type="HOGENOM" id="CLU_3365849_0_0_0"/>
<evidence type="ECO:0000313" key="1">
    <source>
        <dbReference type="EMBL" id="ACD82250.1"/>
    </source>
</evidence>
<dbReference type="STRING" id="481448.Minf_0190"/>
<protein>
    <submittedName>
        <fullName evidence="1">Uncharacterized protein</fullName>
    </submittedName>
</protein>
<proteinExistence type="predicted"/>
<evidence type="ECO:0000313" key="2">
    <source>
        <dbReference type="Proteomes" id="UP000009149"/>
    </source>
</evidence>
<reference evidence="1 2" key="1">
    <citation type="journal article" date="2008" name="Biol. Direct">
        <title>Complete genome sequence of the extremely acidophilic methanotroph isolate V4, Methylacidiphilum infernorum, a representative of the bacterial phylum Verrucomicrobia.</title>
        <authorList>
            <person name="Hou S."/>
            <person name="Makarova K.S."/>
            <person name="Saw J.H."/>
            <person name="Senin P."/>
            <person name="Ly B.V."/>
            <person name="Zhou Z."/>
            <person name="Ren Y."/>
            <person name="Wang J."/>
            <person name="Galperin M.Y."/>
            <person name="Omelchenko M.V."/>
            <person name="Wolf Y.I."/>
            <person name="Yutin N."/>
            <person name="Koonin E.V."/>
            <person name="Stott M.B."/>
            <person name="Mountain B.W."/>
            <person name="Crowe M.A."/>
            <person name="Smirnova A.V."/>
            <person name="Dunfield P.F."/>
            <person name="Feng L."/>
            <person name="Wang L."/>
            <person name="Alam M."/>
        </authorList>
    </citation>
    <scope>NUCLEOTIDE SEQUENCE [LARGE SCALE GENOMIC DNA]</scope>
    <source>
        <strain evidence="2">Isolate V4</strain>
    </source>
</reference>
<dbReference type="EMBL" id="CP000975">
    <property type="protein sequence ID" value="ACD82250.1"/>
    <property type="molecule type" value="Genomic_DNA"/>
</dbReference>